<feature type="region of interest" description="Disordered" evidence="1">
    <location>
        <begin position="1"/>
        <end position="30"/>
    </location>
</feature>
<dbReference type="EMBL" id="JTHP01000116">
    <property type="protein sequence ID" value="KJD42496.1"/>
    <property type="molecule type" value="Genomic_DNA"/>
</dbReference>
<evidence type="ECO:0000313" key="3">
    <source>
        <dbReference type="Proteomes" id="UP000032534"/>
    </source>
</evidence>
<sequence>MERLKAKERQGTRTDSDNNITQNFAESNQGKTRDVVAEAIGFGSGKQYEKAKYIADNADPETIEVGVSAKFLKVQLYCQC</sequence>
<dbReference type="AlphaFoldDB" id="A0A0D7WTJ1"/>
<keyword evidence="3" id="KW-1185">Reference proteome</keyword>
<comment type="caution">
    <text evidence="2">The sequence shown here is derived from an EMBL/GenBank/DDBJ whole genome shotgun (WGS) entry which is preliminary data.</text>
</comment>
<evidence type="ECO:0000256" key="1">
    <source>
        <dbReference type="SAM" id="MobiDB-lite"/>
    </source>
</evidence>
<proteinExistence type="predicted"/>
<name>A0A0D7WTJ1_9BACL</name>
<dbReference type="OrthoDB" id="2662582at2"/>
<reference evidence="2 3" key="1">
    <citation type="submission" date="2014-11" db="EMBL/GenBank/DDBJ databases">
        <title>Draft Genome Sequences of Paenibacillus polymyxa NRRL B-30509 and Paenibacillus terrae NRRL B-30644, Strains from a Poultry Environment that Produce Tridecaptin A and Paenicidins.</title>
        <authorList>
            <person name="van Belkum M.J."/>
            <person name="Lohans C.T."/>
            <person name="Vederas J.C."/>
        </authorList>
    </citation>
    <scope>NUCLEOTIDE SEQUENCE [LARGE SCALE GENOMIC DNA]</scope>
    <source>
        <strain evidence="2 3">NRRL B-30644</strain>
    </source>
</reference>
<protein>
    <submittedName>
        <fullName evidence="2">Uncharacterized protein</fullName>
    </submittedName>
</protein>
<dbReference type="RefSeq" id="WP_044649183.1">
    <property type="nucleotide sequence ID" value="NZ_JTHP01000116.1"/>
</dbReference>
<dbReference type="PATRIC" id="fig|159743.3.peg.6223"/>
<feature type="compositionally biased region" description="Polar residues" evidence="1">
    <location>
        <begin position="17"/>
        <end position="30"/>
    </location>
</feature>
<gene>
    <name evidence="2" type="ORF">QD47_27895</name>
</gene>
<accession>A0A0D7WTJ1</accession>
<dbReference type="Proteomes" id="UP000032534">
    <property type="component" value="Unassembled WGS sequence"/>
</dbReference>
<evidence type="ECO:0000313" key="2">
    <source>
        <dbReference type="EMBL" id="KJD42496.1"/>
    </source>
</evidence>
<feature type="compositionally biased region" description="Basic and acidic residues" evidence="1">
    <location>
        <begin position="1"/>
        <end position="16"/>
    </location>
</feature>
<organism evidence="2 3">
    <name type="scientific">Paenibacillus terrae</name>
    <dbReference type="NCBI Taxonomy" id="159743"/>
    <lineage>
        <taxon>Bacteria</taxon>
        <taxon>Bacillati</taxon>
        <taxon>Bacillota</taxon>
        <taxon>Bacilli</taxon>
        <taxon>Bacillales</taxon>
        <taxon>Paenibacillaceae</taxon>
        <taxon>Paenibacillus</taxon>
    </lineage>
</organism>